<evidence type="ECO:0000313" key="1">
    <source>
        <dbReference type="EMBL" id="KIL40350.1"/>
    </source>
</evidence>
<keyword evidence="2" id="KW-1185">Reference proteome</keyword>
<reference evidence="1 2" key="1">
    <citation type="submission" date="2014-12" db="EMBL/GenBank/DDBJ databases">
        <title>Draft genome sequence of Paenibacillus kamchatkensis strain B-2647.</title>
        <authorList>
            <person name="Karlyshev A.V."/>
            <person name="Kudryashova E.B."/>
        </authorList>
    </citation>
    <scope>NUCLEOTIDE SEQUENCE [LARGE SCALE GENOMIC DNA]</scope>
    <source>
        <strain evidence="1 2">VKM B-2647</strain>
    </source>
</reference>
<dbReference type="Proteomes" id="UP000031967">
    <property type="component" value="Unassembled WGS sequence"/>
</dbReference>
<protein>
    <submittedName>
        <fullName evidence="1">Uncharacterized protein</fullName>
    </submittedName>
</protein>
<dbReference type="EMBL" id="JXAK01000022">
    <property type="protein sequence ID" value="KIL40350.1"/>
    <property type="molecule type" value="Genomic_DNA"/>
</dbReference>
<sequence>MRPGLDRRNWTQRNLIPAWGIVETSPEEFSMYVNEHYYWDDSYIRRVTVPRHRFASVHGDYSGGVFTTKSIMMEGNSLVLNYATSAAGSVRVGIIDETGWPAAGFGIEDCDGIYGDELICTVTWRGKSDLSNFFGKPVRFKFELKDADIYALRLGGGTE</sequence>
<organism evidence="1 2">
    <name type="scientific">Gordoniibacillus kamchatkensis</name>
    <dbReference type="NCBI Taxonomy" id="1590651"/>
    <lineage>
        <taxon>Bacteria</taxon>
        <taxon>Bacillati</taxon>
        <taxon>Bacillota</taxon>
        <taxon>Bacilli</taxon>
        <taxon>Bacillales</taxon>
        <taxon>Paenibacillaceae</taxon>
        <taxon>Gordoniibacillus</taxon>
    </lineage>
</organism>
<accession>A0ABR5AH12</accession>
<comment type="caution">
    <text evidence="1">The sequence shown here is derived from an EMBL/GenBank/DDBJ whole genome shotgun (WGS) entry which is preliminary data.</text>
</comment>
<dbReference type="RefSeq" id="WP_041048147.1">
    <property type="nucleotide sequence ID" value="NZ_JXAK01000022.1"/>
</dbReference>
<evidence type="ECO:0000313" key="2">
    <source>
        <dbReference type="Proteomes" id="UP000031967"/>
    </source>
</evidence>
<name>A0ABR5AH12_9BACL</name>
<gene>
    <name evidence="1" type="ORF">SD70_13990</name>
</gene>
<proteinExistence type="predicted"/>